<dbReference type="PANTHER" id="PTHR42954">
    <property type="entry name" value="FE(2+) TRANSPORT PROTEIN A"/>
    <property type="match status" value="1"/>
</dbReference>
<dbReference type="Pfam" id="PF04023">
    <property type="entry name" value="FeoA"/>
    <property type="match status" value="1"/>
</dbReference>
<protein>
    <submittedName>
        <fullName evidence="3">Ferrous iron transport protein A</fullName>
    </submittedName>
</protein>
<dbReference type="Gene3D" id="2.30.30.90">
    <property type="match status" value="1"/>
</dbReference>
<evidence type="ECO:0000313" key="4">
    <source>
        <dbReference type="Proteomes" id="UP000199337"/>
    </source>
</evidence>
<sequence>MNNKTTLTLSSLGNGSFALVKEVVAEGLDRRRLLDLGLVPGTRVEVIRRSPVGDPIAFNIRGAVIALRKEVASMVLVAPGNK</sequence>
<dbReference type="Proteomes" id="UP000199337">
    <property type="component" value="Unassembled WGS sequence"/>
</dbReference>
<dbReference type="SMART" id="SM00899">
    <property type="entry name" value="FeoA"/>
    <property type="match status" value="1"/>
</dbReference>
<keyword evidence="4" id="KW-1185">Reference proteome</keyword>
<dbReference type="InterPro" id="IPR038157">
    <property type="entry name" value="FeoA_core_dom"/>
</dbReference>
<proteinExistence type="predicted"/>
<feature type="domain" description="Ferrous iron transporter FeoA-like" evidence="2">
    <location>
        <begin position="7"/>
        <end position="79"/>
    </location>
</feature>
<evidence type="ECO:0000313" key="3">
    <source>
        <dbReference type="EMBL" id="SFG56551.1"/>
    </source>
</evidence>
<gene>
    <name evidence="3" type="ORF">SAMN05660649_02017</name>
</gene>
<dbReference type="InterPro" id="IPR052713">
    <property type="entry name" value="FeoA"/>
</dbReference>
<dbReference type="SUPFAM" id="SSF50037">
    <property type="entry name" value="C-terminal domain of transcriptional repressors"/>
    <property type="match status" value="1"/>
</dbReference>
<evidence type="ECO:0000259" key="2">
    <source>
        <dbReference type="SMART" id="SM00899"/>
    </source>
</evidence>
<name>A0A1I2T2P1_9FIRM</name>
<dbReference type="STRING" id="341036.SAMN05660649_02017"/>
<dbReference type="RefSeq" id="WP_092471217.1">
    <property type="nucleotide sequence ID" value="NZ_FOOX01000006.1"/>
</dbReference>
<dbReference type="GO" id="GO:0046914">
    <property type="term" value="F:transition metal ion binding"/>
    <property type="evidence" value="ECO:0007669"/>
    <property type="project" value="InterPro"/>
</dbReference>
<dbReference type="OrthoDB" id="9811076at2"/>
<dbReference type="InterPro" id="IPR008988">
    <property type="entry name" value="Transcriptional_repressor_C"/>
</dbReference>
<dbReference type="InterPro" id="IPR007167">
    <property type="entry name" value="Fe-transptr_FeoA-like"/>
</dbReference>
<keyword evidence="1" id="KW-0408">Iron</keyword>
<evidence type="ECO:0000256" key="1">
    <source>
        <dbReference type="ARBA" id="ARBA00023004"/>
    </source>
</evidence>
<dbReference type="PANTHER" id="PTHR42954:SF2">
    <property type="entry name" value="FE(2+) TRANSPORT PROTEIN A"/>
    <property type="match status" value="1"/>
</dbReference>
<accession>A0A1I2T2P1</accession>
<dbReference type="EMBL" id="FOOX01000006">
    <property type="protein sequence ID" value="SFG56551.1"/>
    <property type="molecule type" value="Genomic_DNA"/>
</dbReference>
<organism evidence="3 4">
    <name type="scientific">Desulfotruncus arcticus DSM 17038</name>
    <dbReference type="NCBI Taxonomy" id="1121424"/>
    <lineage>
        <taxon>Bacteria</taxon>
        <taxon>Bacillati</taxon>
        <taxon>Bacillota</taxon>
        <taxon>Clostridia</taxon>
        <taxon>Eubacteriales</taxon>
        <taxon>Desulfallaceae</taxon>
        <taxon>Desulfotruncus</taxon>
    </lineage>
</organism>
<reference evidence="4" key="1">
    <citation type="submission" date="2016-10" db="EMBL/GenBank/DDBJ databases">
        <authorList>
            <person name="Varghese N."/>
            <person name="Submissions S."/>
        </authorList>
    </citation>
    <scope>NUCLEOTIDE SEQUENCE [LARGE SCALE GENOMIC DNA]</scope>
    <source>
        <strain evidence="4">DSM 17038</strain>
    </source>
</reference>
<dbReference type="AlphaFoldDB" id="A0A1I2T2P1"/>